<evidence type="ECO:0000313" key="2">
    <source>
        <dbReference type="Proteomes" id="UP001628281"/>
    </source>
</evidence>
<keyword evidence="2" id="KW-1185">Reference proteome</keyword>
<sequence>MHRMTAIEVAAEHCAWARKGGFTARQVVEAILGRPVPYRSRIGWEDASGVVAAFWDAMNYQRRRAA</sequence>
<evidence type="ECO:0000313" key="1">
    <source>
        <dbReference type="EMBL" id="MFL7901544.1"/>
    </source>
</evidence>
<dbReference type="Proteomes" id="UP001628281">
    <property type="component" value="Unassembled WGS sequence"/>
</dbReference>
<dbReference type="EMBL" id="JBJLSN010000011">
    <property type="protein sequence ID" value="MFL7901544.1"/>
    <property type="molecule type" value="Genomic_DNA"/>
</dbReference>
<organism evidence="1 2">
    <name type="scientific">Azospirillum argentinense</name>
    <dbReference type="NCBI Taxonomy" id="2970906"/>
    <lineage>
        <taxon>Bacteria</taxon>
        <taxon>Pseudomonadati</taxon>
        <taxon>Pseudomonadota</taxon>
        <taxon>Alphaproteobacteria</taxon>
        <taxon>Rhodospirillales</taxon>
        <taxon>Azospirillaceae</taxon>
        <taxon>Azospirillum</taxon>
    </lineage>
</organism>
<gene>
    <name evidence="1" type="ORF">ACJ41P_10455</name>
</gene>
<comment type="caution">
    <text evidence="1">The sequence shown here is derived from an EMBL/GenBank/DDBJ whole genome shotgun (WGS) entry which is preliminary data.</text>
</comment>
<dbReference type="RefSeq" id="WP_407824007.1">
    <property type="nucleotide sequence ID" value="NZ_JBJLSN010000011.1"/>
</dbReference>
<name>A0ABW8V4X0_9PROT</name>
<reference evidence="1 2" key="1">
    <citation type="submission" date="2024-11" db="EMBL/GenBank/DDBJ databases">
        <title>Draft genome sequences of two bacteria associated to sugarcane roots in Colombia.</title>
        <authorList>
            <person name="Pardo-Diaz S."/>
            <person name="Masmela-Mendoza J."/>
            <person name="Delgadillo-Duran P."/>
            <person name="Bautista E.J."/>
            <person name="Rojas-Tapias D.F."/>
        </authorList>
    </citation>
    <scope>NUCLEOTIDE SEQUENCE [LARGE SCALE GENOMIC DNA]</scope>
    <source>
        <strain evidence="1 2">Ap18</strain>
    </source>
</reference>
<accession>A0ABW8V4X0</accession>
<proteinExistence type="predicted"/>
<protein>
    <submittedName>
        <fullName evidence="1">Uncharacterized protein</fullName>
    </submittedName>
</protein>